<sequence length="46" mass="5380">MRKLREDPDLSAFPNEKQLSQKNSESEYDNTHYLSPPGFSPMKPLR</sequence>
<dbReference type="Proteomes" id="UP000675163">
    <property type="component" value="Unassembled WGS sequence"/>
</dbReference>
<evidence type="ECO:0000256" key="1">
    <source>
        <dbReference type="SAM" id="MobiDB-lite"/>
    </source>
</evidence>
<keyword evidence="3" id="KW-1185">Reference proteome</keyword>
<gene>
    <name evidence="2" type="ORF">JOF28_000271</name>
</gene>
<reference evidence="2" key="1">
    <citation type="submission" date="2021-02" db="EMBL/GenBank/DDBJ databases">
        <title>Sequencing the genomes of 1000 actinobacteria strains.</title>
        <authorList>
            <person name="Klenk H.-P."/>
        </authorList>
    </citation>
    <scope>NUCLEOTIDE SEQUENCE</scope>
    <source>
        <strain evidence="2">DSM 22850</strain>
    </source>
</reference>
<organism evidence="2 3">
    <name type="scientific">Leucobacter exalbidus</name>
    <dbReference type="NCBI Taxonomy" id="662960"/>
    <lineage>
        <taxon>Bacteria</taxon>
        <taxon>Bacillati</taxon>
        <taxon>Actinomycetota</taxon>
        <taxon>Actinomycetes</taxon>
        <taxon>Micrococcales</taxon>
        <taxon>Microbacteriaceae</taxon>
        <taxon>Leucobacter</taxon>
    </lineage>
</organism>
<proteinExistence type="predicted"/>
<evidence type="ECO:0000313" key="3">
    <source>
        <dbReference type="Proteomes" id="UP000675163"/>
    </source>
</evidence>
<dbReference type="AlphaFoldDB" id="A0A940PP69"/>
<evidence type="ECO:0000313" key="2">
    <source>
        <dbReference type="EMBL" id="MBP1325039.1"/>
    </source>
</evidence>
<comment type="caution">
    <text evidence="2">The sequence shown here is derived from an EMBL/GenBank/DDBJ whole genome shotgun (WGS) entry which is preliminary data.</text>
</comment>
<protein>
    <submittedName>
        <fullName evidence="2">Uncharacterized protein</fullName>
    </submittedName>
</protein>
<feature type="region of interest" description="Disordered" evidence="1">
    <location>
        <begin position="1"/>
        <end position="46"/>
    </location>
</feature>
<accession>A0A940PP69</accession>
<dbReference type="EMBL" id="JAFIDA010000001">
    <property type="protein sequence ID" value="MBP1325039.1"/>
    <property type="molecule type" value="Genomic_DNA"/>
</dbReference>
<name>A0A940PP69_9MICO</name>